<comment type="caution">
    <text evidence="1">The sequence shown here is derived from an EMBL/GenBank/DDBJ whole genome shotgun (WGS) entry which is preliminary data.</text>
</comment>
<accession>A0ABS8TH70</accession>
<dbReference type="Proteomes" id="UP000823775">
    <property type="component" value="Unassembled WGS sequence"/>
</dbReference>
<gene>
    <name evidence="1" type="ORF">HAX54_009929</name>
</gene>
<dbReference type="EMBL" id="JACEIK010001540">
    <property type="protein sequence ID" value="MCD7470215.1"/>
    <property type="molecule type" value="Genomic_DNA"/>
</dbReference>
<reference evidence="1 2" key="1">
    <citation type="journal article" date="2021" name="BMC Genomics">
        <title>Datura genome reveals duplications of psychoactive alkaloid biosynthetic genes and high mutation rate following tissue culture.</title>
        <authorList>
            <person name="Rajewski A."/>
            <person name="Carter-House D."/>
            <person name="Stajich J."/>
            <person name="Litt A."/>
        </authorList>
    </citation>
    <scope>NUCLEOTIDE SEQUENCE [LARGE SCALE GENOMIC DNA]</scope>
    <source>
        <strain evidence="1">AR-01</strain>
    </source>
</reference>
<sequence length="116" mass="13243">MLHLESLMMKLITLSQLKNIITSIQDKRRESLSLLFPGEASKLNGYMQSVTHWSLFSCLITLGQSSLVDWINSSSFSLVLQGRRSWRLLQPFKLTCNEPGVPLSLFRRTRDPETSS</sequence>
<organism evidence="1 2">
    <name type="scientific">Datura stramonium</name>
    <name type="common">Jimsonweed</name>
    <name type="synonym">Common thornapple</name>
    <dbReference type="NCBI Taxonomy" id="4076"/>
    <lineage>
        <taxon>Eukaryota</taxon>
        <taxon>Viridiplantae</taxon>
        <taxon>Streptophyta</taxon>
        <taxon>Embryophyta</taxon>
        <taxon>Tracheophyta</taxon>
        <taxon>Spermatophyta</taxon>
        <taxon>Magnoliopsida</taxon>
        <taxon>eudicotyledons</taxon>
        <taxon>Gunneridae</taxon>
        <taxon>Pentapetalae</taxon>
        <taxon>asterids</taxon>
        <taxon>lamiids</taxon>
        <taxon>Solanales</taxon>
        <taxon>Solanaceae</taxon>
        <taxon>Solanoideae</taxon>
        <taxon>Datureae</taxon>
        <taxon>Datura</taxon>
    </lineage>
</organism>
<name>A0ABS8TH70_DATST</name>
<evidence type="ECO:0000313" key="2">
    <source>
        <dbReference type="Proteomes" id="UP000823775"/>
    </source>
</evidence>
<evidence type="ECO:0000313" key="1">
    <source>
        <dbReference type="EMBL" id="MCD7470215.1"/>
    </source>
</evidence>
<keyword evidence="2" id="KW-1185">Reference proteome</keyword>
<protein>
    <submittedName>
        <fullName evidence="1">Uncharacterized protein</fullName>
    </submittedName>
</protein>
<proteinExistence type="predicted"/>